<accession>A0A178M782</accession>
<evidence type="ECO:0000256" key="4">
    <source>
        <dbReference type="ARBA" id="ARBA00022741"/>
    </source>
</evidence>
<evidence type="ECO:0000256" key="5">
    <source>
        <dbReference type="ARBA" id="ARBA00022763"/>
    </source>
</evidence>
<keyword evidence="4" id="KW-0547">Nucleotide-binding</keyword>
<evidence type="ECO:0000256" key="9">
    <source>
        <dbReference type="PIRNR" id="PIRNR003128"/>
    </source>
</evidence>
<dbReference type="NCBIfam" id="TIGR00634">
    <property type="entry name" value="recN"/>
    <property type="match status" value="1"/>
</dbReference>
<evidence type="ECO:0000256" key="6">
    <source>
        <dbReference type="ARBA" id="ARBA00022840"/>
    </source>
</evidence>
<evidence type="ECO:0000313" key="12">
    <source>
        <dbReference type="EMBL" id="OAN44631.1"/>
    </source>
</evidence>
<dbReference type="EMBL" id="LWQS01000063">
    <property type="protein sequence ID" value="OAN44631.1"/>
    <property type="molecule type" value="Genomic_DNA"/>
</dbReference>
<sequence length="591" mass="65098">MLIELQIQDFAIIDRLHLRFEQGFNVLTGETGAGKSIIIDALGTLRGERVDPTFVRAGCARARIEGVFSLDDCPHLLPLLAEHDLLDEDDDQVILAREISAESGRSVARINGRAVNSATLREIGSRLIDIHGQHEGQSLFNSRTHLELLDRFGDLLPLRQQVAEQLAALRAVQAQLADLRTGEARRQARIEELEMLRADVAAAKLKPGEEEALLRERSIVQNATRIATLADEAYRALYTGGEGRGGRPAVELLSLAVDALTELARFDERAGPLAQQATELHYQLEELVIGLRRYRADLDVDPRRLDAIEDRLTVLRDLQRKYGVDLATLIERAASAEAEIERLSNSAAQIAALETQEQLLLAELARRALELSQRRRQAGEELSRQISTAMRDLAMPNVQFAVQIDHSDDPNGPLINGRRLACDRTGIDRVEFLISPNPGEPLKPLARIASGGESARLLLALKSILSQVDEVPTLIFDEVDAGVGGRAGHVVGQKLWAISQRHQVLCITHLPQVAAFANAHYHIRKEVVAGRTRTSVEPLSPEQRIDEIAAMLDGVPNDHSRANARQILERAQAWKGGMAGTTHEPSPQRAS</sequence>
<keyword evidence="13" id="KW-1185">Reference proteome</keyword>
<dbReference type="GO" id="GO:0006310">
    <property type="term" value="P:DNA recombination"/>
    <property type="evidence" value="ECO:0007669"/>
    <property type="project" value="InterPro"/>
</dbReference>
<feature type="domain" description="RecF/RecN/SMC N-terminal" evidence="11">
    <location>
        <begin position="2"/>
        <end position="525"/>
    </location>
</feature>
<dbReference type="GO" id="GO:0005524">
    <property type="term" value="F:ATP binding"/>
    <property type="evidence" value="ECO:0007669"/>
    <property type="project" value="UniProtKB-KW"/>
</dbReference>
<evidence type="ECO:0000256" key="2">
    <source>
        <dbReference type="ARBA" id="ARBA00009441"/>
    </source>
</evidence>
<evidence type="ECO:0000259" key="11">
    <source>
        <dbReference type="Pfam" id="PF02463"/>
    </source>
</evidence>
<evidence type="ECO:0000256" key="8">
    <source>
        <dbReference type="ARBA" id="ARBA00033408"/>
    </source>
</evidence>
<dbReference type="AlphaFoldDB" id="A0A178M782"/>
<dbReference type="InterPro" id="IPR004604">
    <property type="entry name" value="DNA_recomb/repair_RecN"/>
</dbReference>
<keyword evidence="10" id="KW-0175">Coiled coil</keyword>
<dbReference type="GO" id="GO:0006281">
    <property type="term" value="P:DNA repair"/>
    <property type="evidence" value="ECO:0007669"/>
    <property type="project" value="UniProtKB-KW"/>
</dbReference>
<name>A0A178M782_9CHLR</name>
<keyword evidence="7 9" id="KW-0234">DNA repair</keyword>
<dbReference type="CDD" id="cd03241">
    <property type="entry name" value="ABC_RecN"/>
    <property type="match status" value="2"/>
</dbReference>
<evidence type="ECO:0000256" key="10">
    <source>
        <dbReference type="SAM" id="Coils"/>
    </source>
</evidence>
<dbReference type="OrthoDB" id="9806954at2"/>
<feature type="coiled-coil region" evidence="10">
    <location>
        <begin position="326"/>
        <end position="381"/>
    </location>
</feature>
<dbReference type="GO" id="GO:0009432">
    <property type="term" value="P:SOS response"/>
    <property type="evidence" value="ECO:0007669"/>
    <property type="project" value="TreeGrafter"/>
</dbReference>
<dbReference type="PANTHER" id="PTHR11059">
    <property type="entry name" value="DNA REPAIR PROTEIN RECN"/>
    <property type="match status" value="1"/>
</dbReference>
<dbReference type="Gene3D" id="3.40.50.300">
    <property type="entry name" value="P-loop containing nucleotide triphosphate hydrolases"/>
    <property type="match status" value="2"/>
</dbReference>
<comment type="function">
    <text evidence="1 9">May be involved in recombinational repair of damaged DNA.</text>
</comment>
<dbReference type="InterPro" id="IPR027417">
    <property type="entry name" value="P-loop_NTPase"/>
</dbReference>
<reference evidence="12 13" key="1">
    <citation type="submission" date="2016-04" db="EMBL/GenBank/DDBJ databases">
        <title>Chloroflexus islandicus sp. nov., a thermophilic filamentous anoxygenic phototrophic bacterium from geyser Strokkur (Iceland).</title>
        <authorList>
            <person name="Gaisin V.A."/>
            <person name="Kalashnikov A.M."/>
            <person name="Sukhacheva M.V."/>
            <person name="Grouzdev D.S."/>
            <person name="Ivanov T.M."/>
            <person name="Kuznetsov B."/>
            <person name="Gorlenko V.M."/>
        </authorList>
    </citation>
    <scope>NUCLEOTIDE SEQUENCE [LARGE SCALE GENOMIC DNA]</scope>
    <source>
        <strain evidence="13">isl-2</strain>
    </source>
</reference>
<comment type="similarity">
    <text evidence="2 9">Belongs to the RecN family.</text>
</comment>
<dbReference type="PANTHER" id="PTHR11059:SF0">
    <property type="entry name" value="DNA REPAIR PROTEIN RECN"/>
    <property type="match status" value="1"/>
</dbReference>
<evidence type="ECO:0000256" key="1">
    <source>
        <dbReference type="ARBA" id="ARBA00003618"/>
    </source>
</evidence>
<keyword evidence="6" id="KW-0067">ATP-binding</keyword>
<gene>
    <name evidence="12" type="ORF">A6A03_16120</name>
</gene>
<dbReference type="FunFam" id="3.40.50.300:FF:000319">
    <property type="entry name" value="DNA repair protein RecN"/>
    <property type="match status" value="1"/>
</dbReference>
<keyword evidence="5 9" id="KW-0227">DNA damage</keyword>
<dbReference type="SUPFAM" id="SSF52540">
    <property type="entry name" value="P-loop containing nucleoside triphosphate hydrolases"/>
    <property type="match status" value="1"/>
</dbReference>
<dbReference type="FunFam" id="3.40.50.300:FF:000356">
    <property type="entry name" value="DNA repair protein RecN"/>
    <property type="match status" value="1"/>
</dbReference>
<dbReference type="STRING" id="1707952.A6A03_16120"/>
<proteinExistence type="inferred from homology"/>
<comment type="caution">
    <text evidence="12">The sequence shown here is derived from an EMBL/GenBank/DDBJ whole genome shotgun (WGS) entry which is preliminary data.</text>
</comment>
<organism evidence="12 13">
    <name type="scientific">Chloroflexus islandicus</name>
    <dbReference type="NCBI Taxonomy" id="1707952"/>
    <lineage>
        <taxon>Bacteria</taxon>
        <taxon>Bacillati</taxon>
        <taxon>Chloroflexota</taxon>
        <taxon>Chloroflexia</taxon>
        <taxon>Chloroflexales</taxon>
        <taxon>Chloroflexineae</taxon>
        <taxon>Chloroflexaceae</taxon>
        <taxon>Chloroflexus</taxon>
    </lineage>
</organism>
<dbReference type="Proteomes" id="UP000078287">
    <property type="component" value="Unassembled WGS sequence"/>
</dbReference>
<dbReference type="Pfam" id="PF02463">
    <property type="entry name" value="SMC_N"/>
    <property type="match status" value="1"/>
</dbReference>
<dbReference type="RefSeq" id="WP_066788887.1">
    <property type="nucleotide sequence ID" value="NZ_LWQS01000063.1"/>
</dbReference>
<dbReference type="InterPro" id="IPR003395">
    <property type="entry name" value="RecF/RecN/SMC_N"/>
</dbReference>
<dbReference type="PIRSF" id="PIRSF003128">
    <property type="entry name" value="RecN"/>
    <property type="match status" value="1"/>
</dbReference>
<evidence type="ECO:0000256" key="3">
    <source>
        <dbReference type="ARBA" id="ARBA00021315"/>
    </source>
</evidence>
<dbReference type="GO" id="GO:0043590">
    <property type="term" value="C:bacterial nucleoid"/>
    <property type="evidence" value="ECO:0007669"/>
    <property type="project" value="TreeGrafter"/>
</dbReference>
<evidence type="ECO:0000313" key="13">
    <source>
        <dbReference type="Proteomes" id="UP000078287"/>
    </source>
</evidence>
<evidence type="ECO:0000256" key="7">
    <source>
        <dbReference type="ARBA" id="ARBA00023204"/>
    </source>
</evidence>
<protein>
    <recommendedName>
        <fullName evidence="3 9">DNA repair protein RecN</fullName>
    </recommendedName>
    <alternativeName>
        <fullName evidence="8 9">Recombination protein N</fullName>
    </alternativeName>
</protein>